<evidence type="ECO:0000256" key="5">
    <source>
        <dbReference type="ARBA" id="ARBA00023458"/>
    </source>
</evidence>
<dbReference type="OrthoDB" id="9768127at2"/>
<accession>A0A5C7FI38</accession>
<keyword evidence="4 6" id="KW-0133">Cell shape</keyword>
<dbReference type="GO" id="GO:0005737">
    <property type="term" value="C:cytoplasm"/>
    <property type="evidence" value="ECO:0007669"/>
    <property type="project" value="UniProtKB-SubCell"/>
</dbReference>
<evidence type="ECO:0000256" key="2">
    <source>
        <dbReference type="ARBA" id="ARBA00022741"/>
    </source>
</evidence>
<dbReference type="InterPro" id="IPR004753">
    <property type="entry name" value="MreB"/>
</dbReference>
<organism evidence="7 8">
    <name type="scientific">Alkalicoccus halolimnae</name>
    <dbReference type="NCBI Taxonomy" id="1667239"/>
    <lineage>
        <taxon>Bacteria</taxon>
        <taxon>Bacillati</taxon>
        <taxon>Bacillota</taxon>
        <taxon>Bacilli</taxon>
        <taxon>Bacillales</taxon>
        <taxon>Bacillaceae</taxon>
        <taxon>Alkalicoccus</taxon>
    </lineage>
</organism>
<reference evidence="7 8" key="1">
    <citation type="submission" date="2024-01" db="EMBL/GenBank/DDBJ databases">
        <title>Complete Genome Sequence of Alkalicoccus halolimnae BZ-SZ-XJ29T, a Moderately Halophilic Bacterium Isolated from a Salt Lake.</title>
        <authorList>
            <person name="Zhao B."/>
        </authorList>
    </citation>
    <scope>NUCLEOTIDE SEQUENCE [LARGE SCALE GENOMIC DNA]</scope>
    <source>
        <strain evidence="7 8">BZ-SZ-XJ29</strain>
    </source>
</reference>
<dbReference type="NCBIfam" id="TIGR00904">
    <property type="entry name" value="mreB"/>
    <property type="match status" value="1"/>
</dbReference>
<evidence type="ECO:0000256" key="3">
    <source>
        <dbReference type="ARBA" id="ARBA00022840"/>
    </source>
</evidence>
<evidence type="ECO:0000256" key="4">
    <source>
        <dbReference type="ARBA" id="ARBA00022960"/>
    </source>
</evidence>
<dbReference type="EMBL" id="CP144914">
    <property type="protein sequence ID" value="WWD79764.1"/>
    <property type="molecule type" value="Genomic_DNA"/>
</dbReference>
<feature type="binding site" evidence="6">
    <location>
        <begin position="156"/>
        <end position="158"/>
    </location>
    <ligand>
        <name>ATP</name>
        <dbReference type="ChEBI" id="CHEBI:30616"/>
    </ligand>
</feature>
<evidence type="ECO:0000313" key="8">
    <source>
        <dbReference type="Proteomes" id="UP000321816"/>
    </source>
</evidence>
<protein>
    <recommendedName>
        <fullName evidence="6">Cell shape-determining protein MreB</fullName>
    </recommendedName>
</protein>
<feature type="binding site" evidence="6">
    <location>
        <begin position="204"/>
        <end position="207"/>
    </location>
    <ligand>
        <name>ATP</name>
        <dbReference type="ChEBI" id="CHEBI:30616"/>
    </ligand>
</feature>
<dbReference type="NCBIfam" id="NF010539">
    <property type="entry name" value="PRK13927.1"/>
    <property type="match status" value="1"/>
</dbReference>
<dbReference type="CDD" id="cd10225">
    <property type="entry name" value="ASKHA_NBD_MreB-like"/>
    <property type="match status" value="1"/>
</dbReference>
<keyword evidence="1 6" id="KW-0963">Cytoplasm</keyword>
<comment type="subunit">
    <text evidence="6">Forms polymers.</text>
</comment>
<dbReference type="Proteomes" id="UP000321816">
    <property type="component" value="Chromosome"/>
</dbReference>
<dbReference type="InterPro" id="IPR056546">
    <property type="entry name" value="MreB_MamK-like"/>
</dbReference>
<dbReference type="SUPFAM" id="SSF53067">
    <property type="entry name" value="Actin-like ATPase domain"/>
    <property type="match status" value="2"/>
</dbReference>
<proteinExistence type="inferred from homology"/>
<comment type="subcellular location">
    <subcellularLocation>
        <location evidence="6">Cytoplasm</location>
    </subcellularLocation>
    <text evidence="6">Membrane-associated.</text>
</comment>
<keyword evidence="2 6" id="KW-0547">Nucleotide-binding</keyword>
<dbReference type="PANTHER" id="PTHR42749:SF4">
    <property type="entry name" value="CELL SHAPE-DETERMINING PROTEIN MBL"/>
    <property type="match status" value="1"/>
</dbReference>
<dbReference type="Gene3D" id="3.30.420.40">
    <property type="match status" value="3"/>
</dbReference>
<dbReference type="GO" id="GO:0000902">
    <property type="term" value="P:cell morphogenesis"/>
    <property type="evidence" value="ECO:0007669"/>
    <property type="project" value="InterPro"/>
</dbReference>
<dbReference type="GO" id="GO:0008360">
    <property type="term" value="P:regulation of cell shape"/>
    <property type="evidence" value="ECO:0007669"/>
    <property type="project" value="UniProtKB-UniRule"/>
</dbReference>
<dbReference type="KEGG" id="ahal:FTX54_015425"/>
<comment type="caution">
    <text evidence="6">Lacks conserved residue(s) required for the propagation of feature annotation.</text>
</comment>
<dbReference type="Pfam" id="PF06723">
    <property type="entry name" value="MreB_Mbl"/>
    <property type="match status" value="1"/>
</dbReference>
<sequence>MFGRDIGIDLGTANVLIHVKGRGIVLNEPSVAAVDMKSGKIVAIGQEAFDMAGRTPDNITAVRPLKDGVIADFDKTEKMLKHFLDKINVKSMFGKPRVLICCPAQTGTVEKKAIREAVEKIGAKEIYLEEEPKVAAIGAGIDINQPVGSMIIDIGGGTTDIAVISMGTIVASETVKKAGDHLSSAIAYYIKRKHQLLVGERTAELIKMNIGSVCPEGRDETMNVRGRDTVNGLPRTVTITSAEISGALLETMRHIISSATSVLERTPPELSADIIDRGIIITGGGACLHGVDTLLSGELNVPVFIAEDPLSCVVNGTGKMLEQLDQLVKVKQR</sequence>
<comment type="function">
    <text evidence="6">Forms membrane-associated dynamic filaments that are essential for cell shape determination. Acts by regulating cell wall synthesis and cell elongation, and thus cell shape. A feedback loop between cell geometry and MreB localization may maintain elongated cell shape by targeting cell wall growth to regions of negative cell wall curvature.</text>
</comment>
<feature type="binding site" evidence="6">
    <location>
        <begin position="12"/>
        <end position="14"/>
    </location>
    <ligand>
        <name>ATP</name>
        <dbReference type="ChEBI" id="CHEBI:30616"/>
    </ligand>
</feature>
<dbReference type="InterPro" id="IPR043129">
    <property type="entry name" value="ATPase_NBD"/>
</dbReference>
<keyword evidence="3 6" id="KW-0067">ATP-binding</keyword>
<evidence type="ECO:0000313" key="7">
    <source>
        <dbReference type="EMBL" id="WWD79764.1"/>
    </source>
</evidence>
<dbReference type="RefSeq" id="WP_147802771.1">
    <property type="nucleotide sequence ID" value="NZ_CP144914.1"/>
</dbReference>
<dbReference type="PANTHER" id="PTHR42749">
    <property type="entry name" value="CELL SHAPE-DETERMINING PROTEIN MREB"/>
    <property type="match status" value="1"/>
</dbReference>
<dbReference type="HAMAP" id="MF_02207">
    <property type="entry name" value="MreB"/>
    <property type="match status" value="1"/>
</dbReference>
<dbReference type="PRINTS" id="PR01652">
    <property type="entry name" value="SHAPEPROTEIN"/>
</dbReference>
<evidence type="ECO:0000256" key="1">
    <source>
        <dbReference type="ARBA" id="ARBA00022490"/>
    </source>
</evidence>
<keyword evidence="8" id="KW-1185">Reference proteome</keyword>
<evidence type="ECO:0000256" key="6">
    <source>
        <dbReference type="HAMAP-Rule" id="MF_02207"/>
    </source>
</evidence>
<gene>
    <name evidence="6 7" type="primary">mreB</name>
    <name evidence="7" type="ORF">FTX54_015425</name>
</gene>
<dbReference type="AlphaFoldDB" id="A0A5C7FI38"/>
<name>A0A5C7FI38_9BACI</name>
<dbReference type="GO" id="GO:0005524">
    <property type="term" value="F:ATP binding"/>
    <property type="evidence" value="ECO:0007669"/>
    <property type="project" value="UniProtKB-KW"/>
</dbReference>
<comment type="similarity">
    <text evidence="5 6">Belongs to the FtsA/MreB family.</text>
</comment>